<dbReference type="GO" id="GO:0000118">
    <property type="term" value="C:histone deacetylase complex"/>
    <property type="evidence" value="ECO:0007669"/>
    <property type="project" value="TreeGrafter"/>
</dbReference>
<dbReference type="PANTHER" id="PTHR12549:SF37">
    <property type="entry name" value="LYSINE-SPECIFIC DEMETHYLASE JMJ26"/>
    <property type="match status" value="1"/>
</dbReference>
<evidence type="ECO:0000256" key="10">
    <source>
        <dbReference type="ARBA" id="ARBA00023163"/>
    </source>
</evidence>
<evidence type="ECO:0000256" key="13">
    <source>
        <dbReference type="PROSITE-ProRule" id="PRU00175"/>
    </source>
</evidence>
<dbReference type="OrthoDB" id="1667110at2759"/>
<dbReference type="GO" id="GO:0032454">
    <property type="term" value="F:histone H3K9 demethylase activity"/>
    <property type="evidence" value="ECO:0007669"/>
    <property type="project" value="InterPro"/>
</dbReference>
<evidence type="ECO:0000256" key="6">
    <source>
        <dbReference type="ARBA" id="ARBA00022833"/>
    </source>
</evidence>
<dbReference type="GO" id="GO:0016491">
    <property type="term" value="F:oxidoreductase activity"/>
    <property type="evidence" value="ECO:0007669"/>
    <property type="project" value="UniProtKB-KW"/>
</dbReference>
<keyword evidence="11" id="KW-0539">Nucleus</keyword>
<dbReference type="InterPro" id="IPR045109">
    <property type="entry name" value="LSDs-like"/>
</dbReference>
<sequence length="952" mass="108152">MSVKMSVMFANKGQMNNGKFKAHNLSVMNMKRKFQGLLHYEGEHNREVEKEGPSGKRQRVCKYGKEFYYGEFEMEENSDKEDSEVEDTEEDEDYEVNLNKRAVRSKSKNNRSSVNSYRNTKAVKEFYPVNHVIEKASMKQNALKPMITKVRTKGRTGRCRHNDLEKEAISKSSCTGSSDSHYSSSSLTTGSPTSVNSTGNSDGDSIARSRRKTSCSDYGTQNKAQQRAKLCHQCRKNDSRYAVPCKMCKEMLYCVRCIRHWYPQISEEEIAESCPFCRRICNCNACLRTSGRIKTSKQEISSQERTQHLRYLVRLLHPFVKQIQQEQSQEIQLEADIQGLPLSEDDIPESSCFEDERINQCATSIFDLHRSCPNCCYELCLGCCREIRQGKLLGGPPGVPYKYTDKGYAYIHGGDPLPSDPEDKSSDTINSLSEWKAYSNGRVPCPSTDRGGCGNRNLELRRILPKGWIRTLEMKAALVSVKSNDMEQTSLKSPLEKVETVCQAGPREKANDDHLYCPTSSDALREGAMTKFREHWVKGEPVIVRDALQQAAGLSWEPMVMWRALCENVDSNIKAIDCLANCEVEISARQFFKGYTEGRSYANFWPEMLKLKDWPPSDKFDDVLPRHCDEFISALPFQEYTDPRAGVLNLGTMLPSSILKPDLGPKSYIAYGISQELGRGDSVTKLHCDMSDAVNILMHTADVALSEGQASAIDDLKKKHRAQDEKELHSAIADDDGSRDCKPCVPTKQEFDHGSFGTRESGAALWDIFRREDVPKLEAYLMKHFTEFRHIYCCPVEKVIHPIHDQSFYLTLEHKRKLKEEYGVEPWTFEQRLGEAVFIPAGCPHQVRNLKSCTKVAVDFVSPENIQECLRLTEEFRKLPKFHRVREDKLEVTISFSLDAFEFTLESTGFLSLNDLSFATADKEDDSSCSQPSNEHFSKVISVQAVFKALDV</sequence>
<evidence type="ECO:0000259" key="15">
    <source>
        <dbReference type="PROSITE" id="PS50089"/>
    </source>
</evidence>
<accession>A0A9Q1JNX1</accession>
<dbReference type="SUPFAM" id="SSF51197">
    <property type="entry name" value="Clavaminate synthase-like"/>
    <property type="match status" value="1"/>
</dbReference>
<feature type="domain" description="JmjC" evidence="16">
    <location>
        <begin position="643"/>
        <end position="877"/>
    </location>
</feature>
<dbReference type="Gene3D" id="2.60.120.650">
    <property type="entry name" value="Cupin"/>
    <property type="match status" value="1"/>
</dbReference>
<dbReference type="InterPro" id="IPR018866">
    <property type="entry name" value="Znf-4CXXC_R1"/>
</dbReference>
<dbReference type="CDD" id="cd02208">
    <property type="entry name" value="cupin_RmlC-like"/>
    <property type="match status" value="1"/>
</dbReference>
<name>A0A9Q1JNX1_9CARY</name>
<evidence type="ECO:0000256" key="9">
    <source>
        <dbReference type="ARBA" id="ARBA00023015"/>
    </source>
</evidence>
<evidence type="ECO:0000256" key="7">
    <source>
        <dbReference type="ARBA" id="ARBA00023002"/>
    </source>
</evidence>
<evidence type="ECO:0000313" key="17">
    <source>
        <dbReference type="EMBL" id="KAJ8427100.1"/>
    </source>
</evidence>
<dbReference type="PROSITE" id="PS50089">
    <property type="entry name" value="ZF_RING_2"/>
    <property type="match status" value="1"/>
</dbReference>
<keyword evidence="18" id="KW-1185">Reference proteome</keyword>
<dbReference type="Proteomes" id="UP001153076">
    <property type="component" value="Unassembled WGS sequence"/>
</dbReference>
<organism evidence="17 18">
    <name type="scientific">Carnegiea gigantea</name>
    <dbReference type="NCBI Taxonomy" id="171969"/>
    <lineage>
        <taxon>Eukaryota</taxon>
        <taxon>Viridiplantae</taxon>
        <taxon>Streptophyta</taxon>
        <taxon>Embryophyta</taxon>
        <taxon>Tracheophyta</taxon>
        <taxon>Spermatophyta</taxon>
        <taxon>Magnoliopsida</taxon>
        <taxon>eudicotyledons</taxon>
        <taxon>Gunneridae</taxon>
        <taxon>Pentapetalae</taxon>
        <taxon>Caryophyllales</taxon>
        <taxon>Cactineae</taxon>
        <taxon>Cactaceae</taxon>
        <taxon>Cactoideae</taxon>
        <taxon>Echinocereeae</taxon>
        <taxon>Carnegiea</taxon>
    </lineage>
</organism>
<proteinExistence type="inferred from homology"/>
<dbReference type="GO" id="GO:0031490">
    <property type="term" value="F:chromatin DNA binding"/>
    <property type="evidence" value="ECO:0007669"/>
    <property type="project" value="TreeGrafter"/>
</dbReference>
<feature type="region of interest" description="Disordered" evidence="14">
    <location>
        <begin position="74"/>
        <end position="93"/>
    </location>
</feature>
<comment type="similarity">
    <text evidence="3">Belongs to the JARID1 histone demethylase family.</text>
</comment>
<dbReference type="FunFam" id="2.60.120.650:FF:000026">
    <property type="entry name" value="Transcription factor jumonji domain-containing protein"/>
    <property type="match status" value="1"/>
</dbReference>
<dbReference type="InterPro" id="IPR003347">
    <property type="entry name" value="JmjC_dom"/>
</dbReference>
<evidence type="ECO:0000256" key="14">
    <source>
        <dbReference type="SAM" id="MobiDB-lite"/>
    </source>
</evidence>
<evidence type="ECO:0000256" key="2">
    <source>
        <dbReference type="ARBA" id="ARBA00004123"/>
    </source>
</evidence>
<keyword evidence="6" id="KW-0862">Zinc</keyword>
<dbReference type="GO" id="GO:0008270">
    <property type="term" value="F:zinc ion binding"/>
    <property type="evidence" value="ECO:0007669"/>
    <property type="project" value="UniProtKB-KW"/>
</dbReference>
<evidence type="ECO:0000256" key="11">
    <source>
        <dbReference type="ARBA" id="ARBA00023242"/>
    </source>
</evidence>
<keyword evidence="4" id="KW-0479">Metal-binding</keyword>
<evidence type="ECO:0000256" key="5">
    <source>
        <dbReference type="ARBA" id="ARBA00022771"/>
    </source>
</evidence>
<feature type="domain" description="RING-type" evidence="15">
    <location>
        <begin position="231"/>
        <end position="278"/>
    </location>
</feature>
<dbReference type="Pfam" id="PF10497">
    <property type="entry name" value="zf-4CXXC_R1"/>
    <property type="match status" value="1"/>
</dbReference>
<keyword evidence="5 13" id="KW-0863">Zinc-finger</keyword>
<dbReference type="InterPro" id="IPR001841">
    <property type="entry name" value="Znf_RING"/>
</dbReference>
<keyword evidence="8" id="KW-0408">Iron</keyword>
<gene>
    <name evidence="17" type="ORF">Cgig2_011300</name>
</gene>
<dbReference type="GO" id="GO:0006357">
    <property type="term" value="P:regulation of transcription by RNA polymerase II"/>
    <property type="evidence" value="ECO:0007669"/>
    <property type="project" value="TreeGrafter"/>
</dbReference>
<evidence type="ECO:0000256" key="3">
    <source>
        <dbReference type="ARBA" id="ARBA00006801"/>
    </source>
</evidence>
<feature type="compositionally biased region" description="Low complexity" evidence="14">
    <location>
        <begin position="172"/>
        <end position="194"/>
    </location>
</feature>
<dbReference type="AlphaFoldDB" id="A0A9Q1JNX1"/>
<evidence type="ECO:0000313" key="18">
    <source>
        <dbReference type="Proteomes" id="UP001153076"/>
    </source>
</evidence>
<evidence type="ECO:0000256" key="8">
    <source>
        <dbReference type="ARBA" id="ARBA00023004"/>
    </source>
</evidence>
<keyword evidence="7" id="KW-0560">Oxidoreductase</keyword>
<comment type="function">
    <text evidence="12">May function as histone H3 lysine demethylase and be involved in regulation of gene expression.</text>
</comment>
<protein>
    <submittedName>
        <fullName evidence="17">Uncharacterized protein</fullName>
    </submittedName>
</protein>
<keyword evidence="9" id="KW-0805">Transcription regulation</keyword>
<dbReference type="GO" id="GO:0000785">
    <property type="term" value="C:chromatin"/>
    <property type="evidence" value="ECO:0007669"/>
    <property type="project" value="TreeGrafter"/>
</dbReference>
<keyword evidence="10" id="KW-0804">Transcription</keyword>
<dbReference type="SMART" id="SM00558">
    <property type="entry name" value="JmjC"/>
    <property type="match status" value="1"/>
</dbReference>
<evidence type="ECO:0000256" key="1">
    <source>
        <dbReference type="ARBA" id="ARBA00001954"/>
    </source>
</evidence>
<dbReference type="PROSITE" id="PS51184">
    <property type="entry name" value="JMJC"/>
    <property type="match status" value="1"/>
</dbReference>
<evidence type="ECO:0000259" key="16">
    <source>
        <dbReference type="PROSITE" id="PS51184"/>
    </source>
</evidence>
<evidence type="ECO:0000256" key="4">
    <source>
        <dbReference type="ARBA" id="ARBA00022723"/>
    </source>
</evidence>
<comment type="cofactor">
    <cofactor evidence="1">
        <name>Fe(2+)</name>
        <dbReference type="ChEBI" id="CHEBI:29033"/>
    </cofactor>
</comment>
<reference evidence="17" key="1">
    <citation type="submission" date="2022-04" db="EMBL/GenBank/DDBJ databases">
        <title>Carnegiea gigantea Genome sequencing and assembly v2.</title>
        <authorList>
            <person name="Copetti D."/>
            <person name="Sanderson M.J."/>
            <person name="Burquez A."/>
            <person name="Wojciechowski M.F."/>
        </authorList>
    </citation>
    <scope>NUCLEOTIDE SEQUENCE</scope>
    <source>
        <strain evidence="17">SGP5-SGP5p</strain>
        <tissue evidence="17">Aerial part</tissue>
    </source>
</reference>
<feature type="region of interest" description="Disordered" evidence="14">
    <location>
        <begin position="170"/>
        <end position="220"/>
    </location>
</feature>
<comment type="subcellular location">
    <subcellularLocation>
        <location evidence="2">Nucleus</location>
    </subcellularLocation>
</comment>
<dbReference type="Pfam" id="PF02373">
    <property type="entry name" value="JmjC"/>
    <property type="match status" value="1"/>
</dbReference>
<dbReference type="EMBL" id="JAKOGI010001192">
    <property type="protein sequence ID" value="KAJ8427100.1"/>
    <property type="molecule type" value="Genomic_DNA"/>
</dbReference>
<dbReference type="GO" id="GO:0003712">
    <property type="term" value="F:transcription coregulator activity"/>
    <property type="evidence" value="ECO:0007669"/>
    <property type="project" value="TreeGrafter"/>
</dbReference>
<evidence type="ECO:0000256" key="12">
    <source>
        <dbReference type="ARBA" id="ARBA00060112"/>
    </source>
</evidence>
<comment type="caution">
    <text evidence="17">The sequence shown here is derived from an EMBL/GenBank/DDBJ whole genome shotgun (WGS) entry which is preliminary data.</text>
</comment>
<dbReference type="PANTHER" id="PTHR12549">
    <property type="entry name" value="JMJC DOMAIN-CONTAINING HISTONE DEMETHYLATION PROTEIN"/>
    <property type="match status" value="1"/>
</dbReference>